<dbReference type="Gene3D" id="3.40.50.620">
    <property type="entry name" value="HUPs"/>
    <property type="match status" value="1"/>
</dbReference>
<dbReference type="PANTHER" id="PTHR43793">
    <property type="entry name" value="FAD SYNTHASE"/>
    <property type="match status" value="1"/>
</dbReference>
<accession>A0A1F6ASU3</accession>
<evidence type="ECO:0000313" key="4">
    <source>
        <dbReference type="EMBL" id="OGG27367.1"/>
    </source>
</evidence>
<dbReference type="Proteomes" id="UP000176609">
    <property type="component" value="Unassembled WGS sequence"/>
</dbReference>
<dbReference type="NCBIfam" id="TIGR00125">
    <property type="entry name" value="cyt_tran_rel"/>
    <property type="match status" value="1"/>
</dbReference>
<dbReference type="AlphaFoldDB" id="A0A1F6ASU3"/>
<comment type="caution">
    <text evidence="4">The sequence shown here is derived from an EMBL/GenBank/DDBJ whole genome shotgun (WGS) entry which is preliminary data.</text>
</comment>
<reference evidence="4 5" key="1">
    <citation type="journal article" date="2016" name="Nat. Commun.">
        <title>Thousands of microbial genomes shed light on interconnected biogeochemical processes in an aquifer system.</title>
        <authorList>
            <person name="Anantharaman K."/>
            <person name="Brown C.T."/>
            <person name="Hug L.A."/>
            <person name="Sharon I."/>
            <person name="Castelle C.J."/>
            <person name="Probst A.J."/>
            <person name="Thomas B.C."/>
            <person name="Singh A."/>
            <person name="Wilkins M.J."/>
            <person name="Karaoz U."/>
            <person name="Brodie E.L."/>
            <person name="Williams K.H."/>
            <person name="Hubbard S.S."/>
            <person name="Banfield J.F."/>
        </authorList>
    </citation>
    <scope>NUCLEOTIDE SEQUENCE [LARGE SCALE GENOMIC DNA]</scope>
</reference>
<keyword evidence="1" id="KW-0808">Transferase</keyword>
<dbReference type="InterPro" id="IPR050385">
    <property type="entry name" value="Archaeal_FAD_synthase"/>
</dbReference>
<evidence type="ECO:0000256" key="2">
    <source>
        <dbReference type="ARBA" id="ARBA00022695"/>
    </source>
</evidence>
<dbReference type="GO" id="GO:0016779">
    <property type="term" value="F:nucleotidyltransferase activity"/>
    <property type="evidence" value="ECO:0007669"/>
    <property type="project" value="UniProtKB-KW"/>
</dbReference>
<dbReference type="EMBL" id="MFJR01000003">
    <property type="protein sequence ID" value="OGG27367.1"/>
    <property type="molecule type" value="Genomic_DNA"/>
</dbReference>
<evidence type="ECO:0000256" key="1">
    <source>
        <dbReference type="ARBA" id="ARBA00022679"/>
    </source>
</evidence>
<keyword evidence="2" id="KW-0548">Nucleotidyltransferase</keyword>
<feature type="domain" description="Cytidyltransferase-like" evidence="3">
    <location>
        <begin position="26"/>
        <end position="125"/>
    </location>
</feature>
<dbReference type="InterPro" id="IPR014729">
    <property type="entry name" value="Rossmann-like_a/b/a_fold"/>
</dbReference>
<gene>
    <name evidence="4" type="ORF">A2960_00175</name>
</gene>
<evidence type="ECO:0000313" key="5">
    <source>
        <dbReference type="Proteomes" id="UP000176609"/>
    </source>
</evidence>
<dbReference type="InterPro" id="IPR004821">
    <property type="entry name" value="Cyt_trans-like"/>
</dbReference>
<dbReference type="PANTHER" id="PTHR43793:SF2">
    <property type="entry name" value="BIFUNCTIONAL PROTEIN HLDE"/>
    <property type="match status" value="1"/>
</dbReference>
<dbReference type="SUPFAM" id="SSF52374">
    <property type="entry name" value="Nucleotidylyl transferase"/>
    <property type="match status" value="1"/>
</dbReference>
<dbReference type="Pfam" id="PF01467">
    <property type="entry name" value="CTP_transf_like"/>
    <property type="match status" value="1"/>
</dbReference>
<proteinExistence type="predicted"/>
<name>A0A1F6ASU3_9BACT</name>
<evidence type="ECO:0000259" key="3">
    <source>
        <dbReference type="Pfam" id="PF01467"/>
    </source>
</evidence>
<organism evidence="4 5">
    <name type="scientific">Candidatus Gottesmanbacteria bacterium RIFCSPLOWO2_01_FULL_39_12b</name>
    <dbReference type="NCBI Taxonomy" id="1798388"/>
    <lineage>
        <taxon>Bacteria</taxon>
        <taxon>Candidatus Gottesmaniibacteriota</taxon>
    </lineage>
</organism>
<sequence>MTKIVKSAKIENLISRLKASKKSIILTGGCFDILHIGHIKFLKEAKKNGDILMVLLESDEKVKLVKGNNRPYFHQGERAEVLDALQMIDYVILLPPKMIDQDYDQLIMTIKPNMIAVTASDPILNKKKRQAELVGGKIIVIPFIKTFSSSRLAKFLGVE</sequence>
<protein>
    <recommendedName>
        <fullName evidence="3">Cytidyltransferase-like domain-containing protein</fullName>
    </recommendedName>
</protein>